<feature type="coiled-coil region" evidence="1">
    <location>
        <begin position="3248"/>
        <end position="3293"/>
    </location>
</feature>
<reference evidence="3 4" key="1">
    <citation type="journal article" date="2009" name="PLoS Pathog.">
        <title>Draft genome sequencing of giardia intestinalis assemblage B isolate GS: is human giardiasis caused by two different species?</title>
        <authorList>
            <person name="Franzen O."/>
            <person name="Jerlstrom-Hultqvist J."/>
            <person name="Castro E."/>
            <person name="Sherwood E."/>
            <person name="Ankarklev J."/>
            <person name="Reiner D.S."/>
            <person name="Palm D."/>
            <person name="Andersson J.O."/>
            <person name="Andersson B."/>
            <person name="Svard S.G."/>
        </authorList>
    </citation>
    <scope>NUCLEOTIDE SEQUENCE [LARGE SCALE GENOMIC DNA]</scope>
    <source>
        <strain evidence="4">ATCC 50581 / GS clone H7</strain>
    </source>
</reference>
<proteinExistence type="predicted"/>
<feature type="region of interest" description="Disordered" evidence="2">
    <location>
        <begin position="500"/>
        <end position="520"/>
    </location>
</feature>
<feature type="coiled-coil region" evidence="1">
    <location>
        <begin position="3174"/>
        <end position="3201"/>
    </location>
</feature>
<feature type="region of interest" description="Disordered" evidence="2">
    <location>
        <begin position="1666"/>
        <end position="1685"/>
    </location>
</feature>
<evidence type="ECO:0000313" key="4">
    <source>
        <dbReference type="Proteomes" id="UP000002488"/>
    </source>
</evidence>
<name>C6LQ06_GIAIB</name>
<comment type="caution">
    <text evidence="3">The sequence shown here is derived from an EMBL/GenBank/DDBJ whole genome shotgun (WGS) entry which is preliminary data.</text>
</comment>
<dbReference type="Proteomes" id="UP000002488">
    <property type="component" value="Unassembled WGS sequence"/>
</dbReference>
<feature type="coiled-coil region" evidence="1">
    <location>
        <begin position="3344"/>
        <end position="3371"/>
    </location>
</feature>
<keyword evidence="1" id="KW-0175">Coiled coil</keyword>
<feature type="compositionally biased region" description="Low complexity" evidence="2">
    <location>
        <begin position="930"/>
        <end position="943"/>
    </location>
</feature>
<feature type="compositionally biased region" description="Low complexity" evidence="2">
    <location>
        <begin position="502"/>
        <end position="513"/>
    </location>
</feature>
<dbReference type="VEuPathDB" id="GiardiaDB:GL50581_827"/>
<dbReference type="OrthoDB" id="10252607at2759"/>
<feature type="compositionally biased region" description="Basic and acidic residues" evidence="2">
    <location>
        <begin position="2036"/>
        <end position="2045"/>
    </location>
</feature>
<evidence type="ECO:0000313" key="3">
    <source>
        <dbReference type="EMBL" id="EET01929.1"/>
    </source>
</evidence>
<evidence type="ECO:0000256" key="1">
    <source>
        <dbReference type="SAM" id="Coils"/>
    </source>
</evidence>
<dbReference type="EMBL" id="ACGJ01001022">
    <property type="protein sequence ID" value="EET01929.1"/>
    <property type="molecule type" value="Genomic_DNA"/>
</dbReference>
<feature type="region of interest" description="Disordered" evidence="2">
    <location>
        <begin position="909"/>
        <end position="944"/>
    </location>
</feature>
<protein>
    <submittedName>
        <fullName evidence="3">Uncharacterized protein</fullName>
    </submittedName>
</protein>
<accession>C6LQ06</accession>
<organism evidence="3 4">
    <name type="scientific">Giardia intestinalis (strain ATCC 50581 / GS clone H7)</name>
    <name type="common">Giardia lamblia</name>
    <dbReference type="NCBI Taxonomy" id="598745"/>
    <lineage>
        <taxon>Eukaryota</taxon>
        <taxon>Metamonada</taxon>
        <taxon>Diplomonadida</taxon>
        <taxon>Hexamitidae</taxon>
        <taxon>Giardiinae</taxon>
        <taxon>Giardia</taxon>
    </lineage>
</organism>
<feature type="compositionally biased region" description="Low complexity" evidence="2">
    <location>
        <begin position="1670"/>
        <end position="1685"/>
    </location>
</feature>
<evidence type="ECO:0000256" key="2">
    <source>
        <dbReference type="SAM" id="MobiDB-lite"/>
    </source>
</evidence>
<gene>
    <name evidence="3" type="ORF">GL50581_827</name>
</gene>
<sequence>MDWDDRILNEELEDAQIHALPPHALQQRIRSLINKLKLLINSNSDINTDDLLMDAVRNSTAYSLDPVVEADSIDTRTKLYSYPLISSQAQARAFLGHFFHTYINTVHQELRLIAFRLVSIISSEEEASIFEQELSVRISALHRTLRDATTTYSKLLPLVYSPSLANQSHRFTDPLVFDPQIPLSSTQLGSQQDTESSTFYHHDHADTVPLSLSDYALPLAALTRAPDLYDELEPRLGSLDRSRTGEIIRRGMVSLERYLATTHSQFHCDYPYLYTASAQLQNSLVALGDSYSVLLDPLREATEFVSRSTKLVTSSVDKLIRFFAVSQRKPCDANCGLESISHSAVIKDIGTGSTSPISIIDSMGYERVAKCNPRYHNPADIQQGGTSSDLRLRYRNTYTVAGRALDKLTAAEHDANDSAHAKLTTLLTAPFNDATVITDADKQKQTQCNRISASPLLIVEYVYKFIAGSTNSSLKPANCTSATSTSNDIFRILTAATDMRHTNNSNRDTTSSSVGPPTAKTKLSSCLPGHGMPIFTHSLDVDAADARVKAGPAVLPVNTHLFNSKSLVIDEALVYDLNLAKTAFIDIEDYYRMKLDNFDSLTGDIIATVNRHISARVKAHIAYANAGLPANLLHLHYYMIYGKLVHLRARLLYHYNHLEYVRCKMDSDLHLHTLDFPFERSDNPFRIEDIGDTLQEIMSKETPAGSGTVGYGVLGFKRDDSLTERSSLKANDILAPDKSRIIFSEAIHQLSNVIERDILYAGSTLVEYLSSDAAENKGDSSELEHGPLRVDRMVILLFLYEQELNLVERKRQVVDQALKCYFHSVTYADSVKWLQYVSGIIDMRPSYDAHLLAATNDINSFTGCQALVLRLQQVSRFIEEYITAVLEDDCREAASTRVHSHIERKLVSMSLPPAQQKPVSDAASWKGSASQRHSSTGSRRGSSAFQRVGSKLAISQSGYRPLSALASQTSKYMGDDHRDSSLISERSSVDGFSQKEGPKRALLLSKHGDMSDDHFSKRVESGRTASVVTKDSYVITFPRYSGFGSPVHPAFAQTTICDIHYSIGKLINLLSDLDKYAYIFTSKYILSPRLPAYASDLCHCAVYEAAREELFFVSQSRRTRGALGTLPQYLHKQCRYGLYGFPYELVQSVKTIPQANECLNILASKRNLALLTIQTTIAVQCLGSCYNELGRRLSKLSIGRGPWTNSCLEDMLPNFVNFEEFLTNDKHEVPRAKPSGARHVPEICKETETEYDYSICLLDFSNRDFTSTFDSFQLPSDFDFEFCLFDPLAGAAIRLLREMTPTIFKIDPLFLDKHMDDLLEAALPDVILSDDSSEEEFILATNSKSAVKNTTNLTEKHLTAASLHAPHGPGSAVDLSYKSYHPYAHIPNFLSPSTVSDIAGTLSGFSYCSTLFSITTEQRRDGFLEASHSQLAQISKKYQHELSSIIDLLINRGPEKMGPKTMSSQDNFEANPYIYLDNVAGFMQRLVFVQACGLEFYRTVLNELIETVMIPLRNLNTACELKTRHALMAQEVDISAVSAVVLLDNVPESTSFFITQQYADLQSNDIVSKGAIPLGKEPQESALNKYTANDCFLSFLILAAEYKYIWSNAVYIRARSTYAELQDKLASGVVGSLLMFERARCIESVLLTHKDRLMALKRVHIQTDHERDSLTTSDTTRSARSRSSSHVSTGVLEDVSDLPFYLRFDLRNMELVTTMLMLCDHTRAHSLRGQLADILNRLHEKHKQMYLCEAENILIRQEPTDQSDWGAYISKVADYSSASPEQQSLEFLSEFKVIDNLQNWKIDLAQSLGRYLPSMISESKENGKRKTKQGTYKALARQHGCDVTDIYDILCISPYLLDHLVHENISSLLFGHKPDTLTKVSASQNVLPNLIIVPPGSSIRFVMASKTTSLFQAVPLLTGLIHLYSSYLHYFDFSLVLQKLSCRLAMSGHEHHDEQDFDAEVHDLLLDDSSSGFIRRANGYSDFILKMALSSRAGEEPQYGDDHMQGCITRIQGDKDDSINSSSSASELPTPPSSRPENHVRENTEHPGSVEQGATLNNAALGEILPNGNFELDDHGEKIDSVSIQQETKHLIGQLRLVSNSKALDFKIKGYRCKNNMLVFFARLMSLVMISVWKQCKPAHQARYAPRGNPTATGKEAHKAMSVVDFNKYAASLGILDGTEQDAKHRYQLEDEYAASDPRILEYMSSKKVLELQAMPITPLEESSRDSDVELSSATDNNEDPDLFLPEVGEAVLLTSYTFVEVLKIVYTMRDFAFERIMGYALVCLKAASFHGDVISTDSLFETFENVKRITGFDLVVSNPTNKIIDIILGRLKPSNESNGLPGILEENVINERTIALLAHRGNEYSASGMEVTEESKQMKQRESSDVLLKNWQPSDVCGDDDDTLRATKRVSLDLLEHSLPESRPDYPHHDNQSDLLQSVTGAGLKLDLKTLKTCGEHTDLFRPKILNSKSAFSPKLVFNRFAELTHLSIMTLPFLDGLFNGLCSGARFGSSLSCFGGYAPIATCLDQNEQSMQPFINLNCSPTNLGHHLVHMGLNSITHNQPLIRDTVSHRASLSFRSTSARSSTTLNEPSFAEIFGGIGHQSVPLDQLILDGSDTRVDASVMHMHIFLQQLKERNHLHTYGKREAQPQNRHIVYNFSDFFLLSERISPIVLYSGEKVLGIDTIDEYSEFCALSECGRSIVTKNYIDIFDPVYRALAHERAGSTEPPKTKCVVVGKLKLFQLYNMLNCLPARSYSGPTRSILGDSCTNNSNIHQHSSLITFSKQYSREREWLAYLPGYVDTVLPYHINPSVEPWLNSARLSMNIFLLTGYVYNQLLEALVIRLEDLVEKIKLYVPINPNDNFMMVNRFFKNSAPIYPLVPGLYGLSPADVTIPYLPGDSLQSTRFLHRYFGRNFITIEALSNGVASSGENQNLVVLTNYALAQMLDKFKSILFSEMTQRIRLKLQGSLLPFLGMRANLFSMTISNTEMSQTLTKMLTSMSAAVSSYSAARLHTLQSRLSSLRMLNTSLVREGSLLPVTIRNIITHIYSDALNMLFYRVTAEKEIAADINDDACSIARKTVASERIKALVRLSQCVSSQSKFFLECAEKEKEIAFYEEALALETRFMRKSAAFNDVRRGSLERKISSYSTLFEQEYIRLVGLNNMLVDAGKELEASLRLELAQLSQQLSRLNEDNECLRIELQDRMSIVSKAKAKKDADNIFAGINTLTPIATIAEAMALPDNIKVDVERLQINTQKVRQEVEILKAEIHNLKKQYTMDVALSEDRAKQLRNNQNLLQMRRRKIIDTANTLLRDSERTMIDVDAVWVEAREAQKAEHWHLVDRLRALRIEARTLENTYRKMQQEVQRVRREGEKLILGGLTPLTFKSN</sequence>
<dbReference type="OMA" id="NTACELK"/>
<feature type="region of interest" description="Disordered" evidence="2">
    <location>
        <begin position="2013"/>
        <end position="2052"/>
    </location>
</feature>
<feature type="region of interest" description="Disordered" evidence="2">
    <location>
        <begin position="2221"/>
        <end position="2240"/>
    </location>
</feature>